<dbReference type="SUPFAM" id="SSF51735">
    <property type="entry name" value="NAD(P)-binding Rossmann-fold domains"/>
    <property type="match status" value="1"/>
</dbReference>
<evidence type="ECO:0000256" key="6">
    <source>
        <dbReference type="ARBA" id="ARBA00023002"/>
    </source>
</evidence>
<gene>
    <name evidence="12" type="ORF">E0W69_010075</name>
</gene>
<dbReference type="InterPro" id="IPR051402">
    <property type="entry name" value="KPR-Related"/>
</dbReference>
<evidence type="ECO:0000256" key="4">
    <source>
        <dbReference type="ARBA" id="ARBA00019465"/>
    </source>
</evidence>
<comment type="similarity">
    <text evidence="2 9">Belongs to the ketopantoate reductase family.</text>
</comment>
<evidence type="ECO:0000256" key="7">
    <source>
        <dbReference type="ARBA" id="ARBA00032024"/>
    </source>
</evidence>
<dbReference type="KEGG" id="arac:E0W69_010075"/>
<dbReference type="InterPro" id="IPR036291">
    <property type="entry name" value="NAD(P)-bd_dom_sf"/>
</dbReference>
<dbReference type="GO" id="GO:0008677">
    <property type="term" value="F:2-dehydropantoate 2-reductase activity"/>
    <property type="evidence" value="ECO:0007669"/>
    <property type="project" value="UniProtKB-EC"/>
</dbReference>
<dbReference type="Proteomes" id="UP000292424">
    <property type="component" value="Chromosome"/>
</dbReference>
<evidence type="ECO:0000256" key="9">
    <source>
        <dbReference type="RuleBase" id="RU362068"/>
    </source>
</evidence>
<name>A0A5P2FZN2_9BACT</name>
<dbReference type="GO" id="GO:0015940">
    <property type="term" value="P:pantothenate biosynthetic process"/>
    <property type="evidence" value="ECO:0007669"/>
    <property type="project" value="UniProtKB-UniPathway"/>
</dbReference>
<dbReference type="InterPro" id="IPR013752">
    <property type="entry name" value="KPA_reductase"/>
</dbReference>
<dbReference type="PANTHER" id="PTHR21708">
    <property type="entry name" value="PROBABLE 2-DEHYDROPANTOATE 2-REDUCTASE"/>
    <property type="match status" value="1"/>
</dbReference>
<comment type="catalytic activity">
    <reaction evidence="8 9">
        <text>(R)-pantoate + NADP(+) = 2-dehydropantoate + NADPH + H(+)</text>
        <dbReference type="Rhea" id="RHEA:16233"/>
        <dbReference type="ChEBI" id="CHEBI:11561"/>
        <dbReference type="ChEBI" id="CHEBI:15378"/>
        <dbReference type="ChEBI" id="CHEBI:15980"/>
        <dbReference type="ChEBI" id="CHEBI:57783"/>
        <dbReference type="ChEBI" id="CHEBI:58349"/>
        <dbReference type="EC" id="1.1.1.169"/>
    </reaction>
</comment>
<sequence length="305" mass="34347">MIVSIIGSGAIGMFYGTLLIDAGEEVHFLCRSDYETVKEKGIFIESKLRGNKTFENIHVHKDSCDMPISDIVIVSLKTTENEKLLPVLLPPIVKKETTIVIIQNGLGVEADVAKLFPDQQIIGGLAFISSSKVAPGHILHIDHGNLSLGYFNHVNEQNIQTIVAKLNQQNIKVILSDDLNKLRWRKLVWNIAFNGMTVVLGCQTDKLMQSKDLIGLSKDIMEEVISGAKACGAELDVNLPSQMIQYTIDMPAYSPSMKLDYDHQRPMEIHYIYEEPIRIAKEAGYYMSKVDMLTKQLKFKQQFEY</sequence>
<dbReference type="EMBL" id="CP044016">
    <property type="protein sequence ID" value="QES88986.1"/>
    <property type="molecule type" value="Genomic_DNA"/>
</dbReference>
<feature type="domain" description="Ketopantoate reductase N-terminal" evidence="10">
    <location>
        <begin position="4"/>
        <end position="152"/>
    </location>
</feature>
<dbReference type="FunFam" id="1.10.1040.10:FF:000017">
    <property type="entry name" value="2-dehydropantoate 2-reductase"/>
    <property type="match status" value="1"/>
</dbReference>
<dbReference type="Gene3D" id="1.10.1040.10">
    <property type="entry name" value="N-(1-d-carboxylethyl)-l-norvaline Dehydrogenase, domain 2"/>
    <property type="match status" value="1"/>
</dbReference>
<dbReference type="GO" id="GO:0005737">
    <property type="term" value="C:cytoplasm"/>
    <property type="evidence" value="ECO:0007669"/>
    <property type="project" value="TreeGrafter"/>
</dbReference>
<comment type="function">
    <text evidence="9">Catalyzes the NADPH-dependent reduction of ketopantoate into pantoic acid.</text>
</comment>
<evidence type="ECO:0000256" key="2">
    <source>
        <dbReference type="ARBA" id="ARBA00007870"/>
    </source>
</evidence>
<evidence type="ECO:0000256" key="3">
    <source>
        <dbReference type="ARBA" id="ARBA00013014"/>
    </source>
</evidence>
<dbReference type="SUPFAM" id="SSF48179">
    <property type="entry name" value="6-phosphogluconate dehydrogenase C-terminal domain-like"/>
    <property type="match status" value="1"/>
</dbReference>
<dbReference type="Gene3D" id="3.40.50.720">
    <property type="entry name" value="NAD(P)-binding Rossmann-like Domain"/>
    <property type="match status" value="1"/>
</dbReference>
<protein>
    <recommendedName>
        <fullName evidence="4 9">2-dehydropantoate 2-reductase</fullName>
        <ecNumber evidence="3 9">1.1.1.169</ecNumber>
    </recommendedName>
    <alternativeName>
        <fullName evidence="7 9">Ketopantoate reductase</fullName>
    </alternativeName>
</protein>
<proteinExistence type="inferred from homology"/>
<evidence type="ECO:0000256" key="5">
    <source>
        <dbReference type="ARBA" id="ARBA00022857"/>
    </source>
</evidence>
<keyword evidence="6 9" id="KW-0560">Oxidoreductase</keyword>
<dbReference type="NCBIfam" id="TIGR00745">
    <property type="entry name" value="apbA_panE"/>
    <property type="match status" value="1"/>
</dbReference>
<keyword evidence="13" id="KW-1185">Reference proteome</keyword>
<organism evidence="12 13">
    <name type="scientific">Rhizosphaericola mali</name>
    <dbReference type="NCBI Taxonomy" id="2545455"/>
    <lineage>
        <taxon>Bacteria</taxon>
        <taxon>Pseudomonadati</taxon>
        <taxon>Bacteroidota</taxon>
        <taxon>Chitinophagia</taxon>
        <taxon>Chitinophagales</taxon>
        <taxon>Chitinophagaceae</taxon>
        <taxon>Rhizosphaericola</taxon>
    </lineage>
</organism>
<dbReference type="Pfam" id="PF02558">
    <property type="entry name" value="ApbA"/>
    <property type="match status" value="1"/>
</dbReference>
<dbReference type="OrthoDB" id="9800163at2"/>
<dbReference type="EC" id="1.1.1.169" evidence="3 9"/>
<evidence type="ECO:0000313" key="12">
    <source>
        <dbReference type="EMBL" id="QES88986.1"/>
    </source>
</evidence>
<reference evidence="12 13" key="1">
    <citation type="submission" date="2019-09" db="EMBL/GenBank/DDBJ databases">
        <title>Complete genome sequence of Arachidicoccus sp. B3-10 isolated from apple orchard soil.</title>
        <authorList>
            <person name="Kim H.S."/>
            <person name="Han K.-I."/>
            <person name="Suh M.K."/>
            <person name="Lee K.C."/>
            <person name="Eom M.K."/>
            <person name="Kim J.-S."/>
            <person name="Kang S.W."/>
            <person name="Sin Y."/>
            <person name="Lee J.-S."/>
        </authorList>
    </citation>
    <scope>NUCLEOTIDE SEQUENCE [LARGE SCALE GENOMIC DNA]</scope>
    <source>
        <strain evidence="12 13">B3-10</strain>
    </source>
</reference>
<keyword evidence="9" id="KW-0566">Pantothenate biosynthesis</keyword>
<dbReference type="PANTHER" id="PTHR21708:SF26">
    <property type="entry name" value="2-DEHYDROPANTOATE 2-REDUCTASE"/>
    <property type="match status" value="1"/>
</dbReference>
<evidence type="ECO:0000256" key="8">
    <source>
        <dbReference type="ARBA" id="ARBA00048793"/>
    </source>
</evidence>
<dbReference type="InterPro" id="IPR013328">
    <property type="entry name" value="6PGD_dom2"/>
</dbReference>
<evidence type="ECO:0000259" key="10">
    <source>
        <dbReference type="Pfam" id="PF02558"/>
    </source>
</evidence>
<evidence type="ECO:0000313" key="13">
    <source>
        <dbReference type="Proteomes" id="UP000292424"/>
    </source>
</evidence>
<dbReference type="InterPro" id="IPR003710">
    <property type="entry name" value="ApbA"/>
</dbReference>
<dbReference type="InterPro" id="IPR013332">
    <property type="entry name" value="KPR_N"/>
</dbReference>
<evidence type="ECO:0000256" key="1">
    <source>
        <dbReference type="ARBA" id="ARBA00004994"/>
    </source>
</evidence>
<accession>A0A5P2FZN2</accession>
<dbReference type="AlphaFoldDB" id="A0A5P2FZN2"/>
<dbReference type="RefSeq" id="WP_131329932.1">
    <property type="nucleotide sequence ID" value="NZ_CP044016.1"/>
</dbReference>
<evidence type="ECO:0000259" key="11">
    <source>
        <dbReference type="Pfam" id="PF08546"/>
    </source>
</evidence>
<dbReference type="Pfam" id="PF08546">
    <property type="entry name" value="ApbA_C"/>
    <property type="match status" value="1"/>
</dbReference>
<comment type="pathway">
    <text evidence="1 9">Cofactor biosynthesis; (R)-pantothenate biosynthesis; (R)-pantoate from 3-methyl-2-oxobutanoate: step 2/2.</text>
</comment>
<keyword evidence="5 9" id="KW-0521">NADP</keyword>
<dbReference type="UniPathway" id="UPA00028">
    <property type="reaction ID" value="UER00004"/>
</dbReference>
<dbReference type="InterPro" id="IPR008927">
    <property type="entry name" value="6-PGluconate_DH-like_C_sf"/>
</dbReference>
<feature type="domain" description="Ketopantoate reductase C-terminal" evidence="11">
    <location>
        <begin position="178"/>
        <end position="301"/>
    </location>
</feature>